<evidence type="ECO:0000313" key="1">
    <source>
        <dbReference type="EMBL" id="BBH27223.1"/>
    </source>
</evidence>
<dbReference type="AlphaFoldDB" id="A0A3G9JQE8"/>
<reference evidence="1 2" key="1">
    <citation type="submission" date="2018-11" db="EMBL/GenBank/DDBJ databases">
        <title>Novel Erysipelotrichaceae bacterium isolated from small intestine of a swine.</title>
        <authorList>
            <person name="Kim J.S."/>
            <person name="Choe H."/>
            <person name="Lee Y.R."/>
            <person name="Kim K.M."/>
            <person name="Park D.S."/>
        </authorList>
    </citation>
    <scope>NUCLEOTIDE SEQUENCE [LARGE SCALE GENOMIC DNA]</scope>
    <source>
        <strain evidence="1 2">SG0102</strain>
    </source>
</reference>
<sequence>MDYVLFEASFQESFIPEVTKEEHSLDHTKLSRSIKRCLIQVMTERDGLEDGEGKDPVERAIRVLTLFTHFYDYYKLKGGKYLNDKQAKLKPTLDLKILSLLNSYEIALPIKWPYVGKKEHIVIGVSYLASRFLNNKEVDEIITETMLKREKERNLGSTTRD</sequence>
<dbReference type="EMBL" id="AP019309">
    <property type="protein sequence ID" value="BBH27223.1"/>
    <property type="molecule type" value="Genomic_DNA"/>
</dbReference>
<dbReference type="RefSeq" id="WP_125119973.1">
    <property type="nucleotide sequence ID" value="NZ_AP019309.1"/>
</dbReference>
<dbReference type="InParanoid" id="A0A3G9JQE8"/>
<dbReference type="KEGG" id="ebm:SG0102_21570"/>
<organism evidence="1 2">
    <name type="scientific">Intestinibaculum porci</name>
    <dbReference type="NCBI Taxonomy" id="2487118"/>
    <lineage>
        <taxon>Bacteria</taxon>
        <taxon>Bacillati</taxon>
        <taxon>Bacillota</taxon>
        <taxon>Erysipelotrichia</taxon>
        <taxon>Erysipelotrichales</taxon>
        <taxon>Erysipelotrichaceae</taxon>
        <taxon>Intestinibaculum</taxon>
    </lineage>
</organism>
<gene>
    <name evidence="1" type="ORF">SG0102_21570</name>
</gene>
<accession>A0A3G9JQE8</accession>
<evidence type="ECO:0000313" key="2">
    <source>
        <dbReference type="Proteomes" id="UP000268059"/>
    </source>
</evidence>
<protein>
    <submittedName>
        <fullName evidence="1">Uncharacterized protein</fullName>
    </submittedName>
</protein>
<keyword evidence="2" id="KW-1185">Reference proteome</keyword>
<dbReference type="Proteomes" id="UP000268059">
    <property type="component" value="Chromosome"/>
</dbReference>
<proteinExistence type="predicted"/>
<name>A0A3G9JQE8_9FIRM</name>